<evidence type="ECO:0000259" key="2">
    <source>
        <dbReference type="Pfam" id="PF13648"/>
    </source>
</evidence>
<feature type="signal peptide" evidence="1">
    <location>
        <begin position="1"/>
        <end position="17"/>
    </location>
</feature>
<dbReference type="AlphaFoldDB" id="A0A365P3Q4"/>
<evidence type="ECO:0000313" key="3">
    <source>
        <dbReference type="EMBL" id="RBA29193.1"/>
    </source>
</evidence>
<evidence type="ECO:0000256" key="1">
    <source>
        <dbReference type="SAM" id="SignalP"/>
    </source>
</evidence>
<dbReference type="PROSITE" id="PS51257">
    <property type="entry name" value="PROKAR_LIPOPROTEIN"/>
    <property type="match status" value="1"/>
</dbReference>
<protein>
    <recommendedName>
        <fullName evidence="2">Lipocalin-like domain-containing protein</fullName>
    </recommendedName>
</protein>
<name>A0A365P3Q4_9FLAO</name>
<dbReference type="RefSeq" id="WP_113988161.1">
    <property type="nucleotide sequence ID" value="NZ_QLST01000003.1"/>
</dbReference>
<feature type="chain" id="PRO_5016993172" description="Lipocalin-like domain-containing protein" evidence="1">
    <location>
        <begin position="18"/>
        <end position="155"/>
    </location>
</feature>
<dbReference type="Pfam" id="PF13648">
    <property type="entry name" value="Lipocalin_4"/>
    <property type="match status" value="1"/>
</dbReference>
<proteinExistence type="predicted"/>
<comment type="caution">
    <text evidence="3">The sequence shown here is derived from an EMBL/GenBank/DDBJ whole genome shotgun (WGS) entry which is preliminary data.</text>
</comment>
<keyword evidence="4" id="KW-1185">Reference proteome</keyword>
<keyword evidence="1" id="KW-0732">Signal</keyword>
<dbReference type="EMBL" id="QLST01000003">
    <property type="protein sequence ID" value="RBA29193.1"/>
    <property type="molecule type" value="Genomic_DNA"/>
</dbReference>
<reference evidence="3 4" key="1">
    <citation type="submission" date="2018-06" db="EMBL/GenBank/DDBJ databases">
        <title>Flavobacterium tibetense sp. nov., isolated from a wetland YonghuCo on Tibetan Plateau.</title>
        <authorList>
            <person name="Xing P."/>
            <person name="Phurbu D."/>
            <person name="Lu H."/>
        </authorList>
    </citation>
    <scope>NUCLEOTIDE SEQUENCE [LARGE SCALE GENOMIC DNA]</scope>
    <source>
        <strain evidence="3 4">YH5</strain>
    </source>
</reference>
<dbReference type="OrthoDB" id="1121756at2"/>
<dbReference type="InterPro" id="IPR024311">
    <property type="entry name" value="Lipocalin-like"/>
</dbReference>
<dbReference type="Proteomes" id="UP000253319">
    <property type="component" value="Unassembled WGS sequence"/>
</dbReference>
<accession>A0A365P3Q4</accession>
<feature type="domain" description="Lipocalin-like" evidence="2">
    <location>
        <begin position="32"/>
        <end position="106"/>
    </location>
</feature>
<organism evidence="3 4">
    <name type="scientific">Flavobacterium tibetense</name>
    <dbReference type="NCBI Taxonomy" id="2233533"/>
    <lineage>
        <taxon>Bacteria</taxon>
        <taxon>Pseudomonadati</taxon>
        <taxon>Bacteroidota</taxon>
        <taxon>Flavobacteriia</taxon>
        <taxon>Flavobacteriales</taxon>
        <taxon>Flavobacteriaceae</taxon>
        <taxon>Flavobacterium</taxon>
    </lineage>
</organism>
<sequence>MKKIVMFFLLLGLCACKSNPTTSLDKKAEVAIKGTWEITSVSYPGSDVISVNSFEIADSKCFIGSNWKFVSNNNTGTMAIQKRDCPSFSSPITWYINKEGNFVMKVLNAGEKAKRVREGYVLRVANQTATSFQLVDRIVVGGSSADVVYQFVRVN</sequence>
<evidence type="ECO:0000313" key="4">
    <source>
        <dbReference type="Proteomes" id="UP000253319"/>
    </source>
</evidence>
<gene>
    <name evidence="3" type="ORF">DPN68_03250</name>
</gene>